<evidence type="ECO:0000313" key="3">
    <source>
        <dbReference type="EMBL" id="KAK3755561.1"/>
    </source>
</evidence>
<feature type="compositionally biased region" description="Low complexity" evidence="1">
    <location>
        <begin position="300"/>
        <end position="312"/>
    </location>
</feature>
<dbReference type="CDD" id="cd01647">
    <property type="entry name" value="RT_LTR"/>
    <property type="match status" value="1"/>
</dbReference>
<feature type="region of interest" description="Disordered" evidence="1">
    <location>
        <begin position="222"/>
        <end position="248"/>
    </location>
</feature>
<evidence type="ECO:0000313" key="4">
    <source>
        <dbReference type="Proteomes" id="UP001283361"/>
    </source>
</evidence>
<comment type="caution">
    <text evidence="3">The sequence shown here is derived from an EMBL/GenBank/DDBJ whole genome shotgun (WGS) entry which is preliminary data.</text>
</comment>
<evidence type="ECO:0000259" key="2">
    <source>
        <dbReference type="Pfam" id="PF00078"/>
    </source>
</evidence>
<dbReference type="PANTHER" id="PTHR37984">
    <property type="entry name" value="PROTEIN CBG26694"/>
    <property type="match status" value="1"/>
</dbReference>
<dbReference type="SUPFAM" id="SSF50630">
    <property type="entry name" value="Acid proteases"/>
    <property type="match status" value="1"/>
</dbReference>
<dbReference type="AlphaFoldDB" id="A0AAE0YRX0"/>
<dbReference type="EMBL" id="JAWDGP010005593">
    <property type="protein sequence ID" value="KAK3755561.1"/>
    <property type="molecule type" value="Genomic_DNA"/>
</dbReference>
<feature type="domain" description="Reverse transcriptase" evidence="2">
    <location>
        <begin position="526"/>
        <end position="629"/>
    </location>
</feature>
<dbReference type="Pfam" id="PF00078">
    <property type="entry name" value="RVT_1"/>
    <property type="match status" value="1"/>
</dbReference>
<dbReference type="Gene3D" id="3.10.10.10">
    <property type="entry name" value="HIV Type 1 Reverse Transcriptase, subunit A, domain 1"/>
    <property type="match status" value="1"/>
</dbReference>
<name>A0AAE0YRX0_9GAST</name>
<dbReference type="Gene3D" id="2.40.70.10">
    <property type="entry name" value="Acid Proteases"/>
    <property type="match status" value="1"/>
</dbReference>
<protein>
    <recommendedName>
        <fullName evidence="2">Reverse transcriptase domain-containing protein</fullName>
    </recommendedName>
</protein>
<dbReference type="PANTHER" id="PTHR37984:SF11">
    <property type="entry name" value="INTEGRASE CATALYTIC DOMAIN-CONTAINING PROTEIN"/>
    <property type="match status" value="1"/>
</dbReference>
<dbReference type="InterPro" id="IPR050951">
    <property type="entry name" value="Retrovirus_Pol_polyprotein"/>
</dbReference>
<dbReference type="Gene3D" id="3.30.70.270">
    <property type="match status" value="1"/>
</dbReference>
<dbReference type="CDD" id="cd00303">
    <property type="entry name" value="retropepsin_like"/>
    <property type="match status" value="1"/>
</dbReference>
<dbReference type="Proteomes" id="UP001283361">
    <property type="component" value="Unassembled WGS sequence"/>
</dbReference>
<proteinExistence type="predicted"/>
<dbReference type="SUPFAM" id="SSF56672">
    <property type="entry name" value="DNA/RNA polymerases"/>
    <property type="match status" value="1"/>
</dbReference>
<evidence type="ECO:0000256" key="1">
    <source>
        <dbReference type="SAM" id="MobiDB-lite"/>
    </source>
</evidence>
<dbReference type="InterPro" id="IPR043128">
    <property type="entry name" value="Rev_trsase/Diguanyl_cyclase"/>
</dbReference>
<keyword evidence="4" id="KW-1185">Reference proteome</keyword>
<feature type="region of interest" description="Disordered" evidence="1">
    <location>
        <begin position="298"/>
        <end position="323"/>
    </location>
</feature>
<organism evidence="3 4">
    <name type="scientific">Elysia crispata</name>
    <name type="common">lettuce slug</name>
    <dbReference type="NCBI Taxonomy" id="231223"/>
    <lineage>
        <taxon>Eukaryota</taxon>
        <taxon>Metazoa</taxon>
        <taxon>Spiralia</taxon>
        <taxon>Lophotrochozoa</taxon>
        <taxon>Mollusca</taxon>
        <taxon>Gastropoda</taxon>
        <taxon>Heterobranchia</taxon>
        <taxon>Euthyneura</taxon>
        <taxon>Panpulmonata</taxon>
        <taxon>Sacoglossa</taxon>
        <taxon>Placobranchoidea</taxon>
        <taxon>Plakobranchidae</taxon>
        <taxon>Elysia</taxon>
    </lineage>
</organism>
<dbReference type="InterPro" id="IPR000477">
    <property type="entry name" value="RT_dom"/>
</dbReference>
<gene>
    <name evidence="3" type="ORF">RRG08_039831</name>
</gene>
<sequence>MYTSSRFGNTVVQCIRYRHWSDTSRAKEGMTECERQKDIMLPSYPPFDAKSEEVAVRWSKWVSRLTNNLFVAYDITDESRKKALLLTYVGNDLNDIVESLPDSETQPGADESPFEKLVSALNRHFNPKVKKEIQRYAFRHLHQTTGLIEDFHTSLRQMAPSCEFTNPGEEIKSQLITGCRSRKVREKGLNNPNMTVNDFLQFARTCELTQRHSKQVEKEISSVQKLTQHRSRPQSGAWKTPAANRKSQPTLEKNLKLCNNCGRQWPHEGGQKNCPAFNKFCNSCGKANHFATVCKSKNMQSKQQRQSPQQGKTKQRVHNINEDSSSEDDYVFMTSIIGKDMPIFEVLINERKTKVLADSGAGVNILPEKIYNDLPSKPQLQVCNNKIYPFSSSQPITVLGKFQATIEHKSISEPATFEVVKTSETPIIDWKTSVELQLLQKVNKVESDDIQSDFPEIFQGLGKLKDHKVKLHIDHTVQPVAHRYRRIPFHMCKQLEKHIDKEIELGVIKKATGATPWVSPLVIVPKPKNPDELRVCVDMRAPNTAIRRERHNMPTLDELSTLLAGASYFSKLDLNQGYNQIELDEESRYITTFATHMGLYRFKRLNFGVNSAAEMFQEAIRQSLNGLNGVVNFSADK</sequence>
<dbReference type="InterPro" id="IPR021109">
    <property type="entry name" value="Peptidase_aspartic_dom_sf"/>
</dbReference>
<accession>A0AAE0YRX0</accession>
<dbReference type="InterPro" id="IPR043502">
    <property type="entry name" value="DNA/RNA_pol_sf"/>
</dbReference>
<reference evidence="3" key="1">
    <citation type="journal article" date="2023" name="G3 (Bethesda)">
        <title>A reference genome for the long-term kleptoplast-retaining sea slug Elysia crispata morphotype clarki.</title>
        <authorList>
            <person name="Eastman K.E."/>
            <person name="Pendleton A.L."/>
            <person name="Shaikh M.A."/>
            <person name="Suttiyut T."/>
            <person name="Ogas R."/>
            <person name="Tomko P."/>
            <person name="Gavelis G."/>
            <person name="Widhalm J.R."/>
            <person name="Wisecaver J.H."/>
        </authorList>
    </citation>
    <scope>NUCLEOTIDE SEQUENCE</scope>
    <source>
        <strain evidence="3">ECLA1</strain>
    </source>
</reference>